<feature type="transmembrane region" description="Helical" evidence="9">
    <location>
        <begin position="225"/>
        <end position="247"/>
    </location>
</feature>
<comment type="subcellular location">
    <subcellularLocation>
        <location evidence="1">Cell membrane</location>
        <topology evidence="1">Multi-pass membrane protein</topology>
    </subcellularLocation>
</comment>
<keyword evidence="5 9" id="KW-0812">Transmembrane</keyword>
<dbReference type="OrthoDB" id="9771067at2"/>
<feature type="transmembrane region" description="Helical" evidence="9">
    <location>
        <begin position="357"/>
        <end position="375"/>
    </location>
</feature>
<evidence type="ECO:0000256" key="1">
    <source>
        <dbReference type="ARBA" id="ARBA00004651"/>
    </source>
</evidence>
<name>A0A411HIL0_9GAMM</name>
<comment type="similarity">
    <text evidence="2">Belongs to the amino acid-polyamine-organocation (APC) superfamily. Basic amino acid/polyamine antiporter (APA) (TC 2.A.3.2) family.</text>
</comment>
<dbReference type="PIRSF" id="PIRSF006060">
    <property type="entry name" value="AA_transporter"/>
    <property type="match status" value="1"/>
</dbReference>
<dbReference type="GO" id="GO:0022857">
    <property type="term" value="F:transmembrane transporter activity"/>
    <property type="evidence" value="ECO:0007669"/>
    <property type="project" value="InterPro"/>
</dbReference>
<feature type="transmembrane region" description="Helical" evidence="9">
    <location>
        <begin position="115"/>
        <end position="135"/>
    </location>
</feature>
<evidence type="ECO:0000256" key="9">
    <source>
        <dbReference type="SAM" id="Phobius"/>
    </source>
</evidence>
<proteinExistence type="inferred from homology"/>
<feature type="transmembrane region" description="Helical" evidence="9">
    <location>
        <begin position="191"/>
        <end position="213"/>
    </location>
</feature>
<dbReference type="KEGG" id="xbc:ELE36_08325"/>
<feature type="transmembrane region" description="Helical" evidence="9">
    <location>
        <begin position="155"/>
        <end position="179"/>
    </location>
</feature>
<evidence type="ECO:0000256" key="2">
    <source>
        <dbReference type="ARBA" id="ARBA00008220"/>
    </source>
</evidence>
<comment type="function">
    <text evidence="8">Major component of the acid-resistance (AR) system allowing enteric pathogens to survive the acidic environment in the stomach. Exchanges extracellular arginine for its intracellular decarboxylation product agmatine (Agm) thereby expelling intracellular protons. Probably undergoes several conformational states in order to translocate the substrate across the membrane; keeps the substrate accessible to only 1 side of the membrane at a time by opening and closing 3 membrane-internal gates.</text>
</comment>
<accession>A0A411HIL0</accession>
<dbReference type="AlphaFoldDB" id="A0A411HIL0"/>
<evidence type="ECO:0000313" key="10">
    <source>
        <dbReference type="EMBL" id="QBB70372.1"/>
    </source>
</evidence>
<feature type="transmembrane region" description="Helical" evidence="9">
    <location>
        <begin position="443"/>
        <end position="463"/>
    </location>
</feature>
<feature type="transmembrane region" description="Helical" evidence="9">
    <location>
        <begin position="381"/>
        <end position="403"/>
    </location>
</feature>
<dbReference type="PANTHER" id="PTHR42770:SF18">
    <property type="entry name" value="ARGININE_AGMATINE ANTIPORTER"/>
    <property type="match status" value="1"/>
</dbReference>
<dbReference type="InterPro" id="IPR050367">
    <property type="entry name" value="APC_superfamily"/>
</dbReference>
<sequence length="468" mass="48373">MQRQRTLQAIISTDSQPHGTPFELIQPMRVTSTPTSQVATGDAALLRAVGFWALSAAVVNMIVGGGIFALPAALAKTVGTAAPISYLLGALTIIPIALCFAAAGSRVTATGGPYTYVGAAFGPFAGFVIGVLMWVSNVASSGGVAAGLTDQVAHLSPAFASGVPRATLLILIYTALSWLNARGVRAGSRAILSLAAIKLTPLLILVIGGLFFVHADFIRIDALPSLPALGSSMVLVMFAYSGMETALVPSAEMTNPSRLVPRATVTAILFVVLLYVGLQIVTQGILGDSLADSATPLAATAGALWPGAAVLLLITATMSMLGFLQGNLLGTSRLVYALARDGYLPSLLARVTTKTRVPIFAIVVHAGISCTLALIGNFAALVLISGGAICLTYFATSVAAWALQRRGVAEQGKPFMLPGGAMIPFIACVALALVLITLTRVEWLAISIAVAAVVALYGVMSWWRSRRA</sequence>
<organism evidence="10 11">
    <name type="scientific">Pseudolysobacter antarcticus</name>
    <dbReference type="NCBI Taxonomy" id="2511995"/>
    <lineage>
        <taxon>Bacteria</taxon>
        <taxon>Pseudomonadati</taxon>
        <taxon>Pseudomonadota</taxon>
        <taxon>Gammaproteobacteria</taxon>
        <taxon>Lysobacterales</taxon>
        <taxon>Rhodanobacteraceae</taxon>
        <taxon>Pseudolysobacter</taxon>
    </lineage>
</organism>
<dbReference type="PANTHER" id="PTHR42770">
    <property type="entry name" value="AMINO ACID TRANSPORTER-RELATED"/>
    <property type="match status" value="1"/>
</dbReference>
<reference evidence="10 11" key="1">
    <citation type="submission" date="2019-01" db="EMBL/GenBank/DDBJ databases">
        <title>Pseudolysobacter antarctica gen. nov., sp. nov., isolated from Fildes Peninsula, Antarctica.</title>
        <authorList>
            <person name="Wei Z."/>
            <person name="Peng F."/>
        </authorList>
    </citation>
    <scope>NUCLEOTIDE SEQUENCE [LARGE SCALE GENOMIC DNA]</scope>
    <source>
        <strain evidence="10 11">AQ6-296</strain>
    </source>
</reference>
<feature type="transmembrane region" description="Helical" evidence="9">
    <location>
        <begin position="51"/>
        <end position="72"/>
    </location>
</feature>
<dbReference type="Gene3D" id="1.20.1740.10">
    <property type="entry name" value="Amino acid/polyamine transporter I"/>
    <property type="match status" value="1"/>
</dbReference>
<evidence type="ECO:0000256" key="3">
    <source>
        <dbReference type="ARBA" id="ARBA00021069"/>
    </source>
</evidence>
<dbReference type="Proteomes" id="UP000291562">
    <property type="component" value="Chromosome"/>
</dbReference>
<evidence type="ECO:0000313" key="11">
    <source>
        <dbReference type="Proteomes" id="UP000291562"/>
    </source>
</evidence>
<dbReference type="EMBL" id="CP035704">
    <property type="protein sequence ID" value="QBB70372.1"/>
    <property type="molecule type" value="Genomic_DNA"/>
</dbReference>
<evidence type="ECO:0000256" key="8">
    <source>
        <dbReference type="ARBA" id="ARBA00045636"/>
    </source>
</evidence>
<feature type="transmembrane region" description="Helical" evidence="9">
    <location>
        <begin position="302"/>
        <end position="324"/>
    </location>
</feature>
<gene>
    <name evidence="10" type="ORF">ELE36_08325</name>
</gene>
<evidence type="ECO:0000256" key="5">
    <source>
        <dbReference type="ARBA" id="ARBA00022692"/>
    </source>
</evidence>
<feature type="transmembrane region" description="Helical" evidence="9">
    <location>
        <begin position="84"/>
        <end position="103"/>
    </location>
</feature>
<keyword evidence="11" id="KW-1185">Reference proteome</keyword>
<protein>
    <recommendedName>
        <fullName evidence="3">Arginine/agmatine antiporter</fullName>
    </recommendedName>
</protein>
<keyword evidence="6 9" id="KW-1133">Transmembrane helix</keyword>
<keyword evidence="4" id="KW-1003">Cell membrane</keyword>
<feature type="transmembrane region" description="Helical" evidence="9">
    <location>
        <begin position="415"/>
        <end position="437"/>
    </location>
</feature>
<dbReference type="InterPro" id="IPR002293">
    <property type="entry name" value="AA/rel_permease1"/>
</dbReference>
<feature type="transmembrane region" description="Helical" evidence="9">
    <location>
        <begin position="259"/>
        <end position="282"/>
    </location>
</feature>
<evidence type="ECO:0000256" key="7">
    <source>
        <dbReference type="ARBA" id="ARBA00023136"/>
    </source>
</evidence>
<dbReference type="Pfam" id="PF13520">
    <property type="entry name" value="AA_permease_2"/>
    <property type="match status" value="1"/>
</dbReference>
<evidence type="ECO:0000256" key="4">
    <source>
        <dbReference type="ARBA" id="ARBA00022475"/>
    </source>
</evidence>
<dbReference type="GO" id="GO:0005886">
    <property type="term" value="C:plasma membrane"/>
    <property type="evidence" value="ECO:0007669"/>
    <property type="project" value="UniProtKB-SubCell"/>
</dbReference>
<keyword evidence="7 9" id="KW-0472">Membrane</keyword>
<evidence type="ECO:0000256" key="6">
    <source>
        <dbReference type="ARBA" id="ARBA00022989"/>
    </source>
</evidence>